<dbReference type="InterPro" id="IPR011086">
    <property type="entry name" value="DUF1521"/>
</dbReference>
<accession>A0A4V1LSM9</accession>
<sequence length="391" mass="42420">MSYGYNQNPMMGGYGLHQSQNLFKAYYGDCSTVEKTDGTGNQSDKVAWENDNYTITFDDNNASMKIVNKHTGEIYKVSGDPHLFIGDQDEPGSMKHVGDFYNDGVITLDDGTQIHMNTEESKTGKWAGMTLLDTVTIVEPCCNKATQISGLDMDSKQDLEVKEGSIHEILGWNGKGTGVDYETALCFHEAFGEEEGLYLLGADGKPNLITNDDEKATINALIKEIEDKLNESGYGHVAPIWGGVKPEQMQQFCEYLMQMMFQQICTMFGNSAGVMPGGGLPGGGLPGGGFPGGGIGTNPFPCDHSFYQQLLQLCGPQIPPYEQFNNSHLMGLGLGAQVFLQGQQFLQLLGNHGGGNCRPNICNFGYPGFSMTMGAPQNWGGPNGATHNLPW</sequence>
<dbReference type="OrthoDB" id="5971591at2"/>
<evidence type="ECO:0000259" key="1">
    <source>
        <dbReference type="Pfam" id="PF07481"/>
    </source>
</evidence>
<reference evidence="2 3" key="1">
    <citation type="submission" date="2017-10" db="EMBL/GenBank/DDBJ databases">
        <title>Nyctiphanis sp. nov., isolated from the stomach of the euphausiid Nyctiphanes simplex (Hansen, 1911) in the Gulf of California.</title>
        <authorList>
            <person name="Gomez-Gil B."/>
            <person name="Aguilar-Mendez M."/>
            <person name="Lopez-Cortes A."/>
            <person name="Gomez-Gutierrez J."/>
            <person name="Roque A."/>
            <person name="Lang E."/>
            <person name="Gonzalez-Castillo A."/>
        </authorList>
    </citation>
    <scope>NUCLEOTIDE SEQUENCE [LARGE SCALE GENOMIC DNA]</scope>
    <source>
        <strain evidence="2 3">CAIM 600</strain>
    </source>
</reference>
<dbReference type="Pfam" id="PF07481">
    <property type="entry name" value="DUF1521"/>
    <property type="match status" value="1"/>
</dbReference>
<gene>
    <name evidence="2" type="ORF">CS022_17080</name>
</gene>
<keyword evidence="3" id="KW-1185">Reference proteome</keyword>
<feature type="domain" description="DUF1521" evidence="1">
    <location>
        <begin position="51"/>
        <end position="163"/>
    </location>
</feature>
<evidence type="ECO:0000313" key="2">
    <source>
        <dbReference type="EMBL" id="RXJ72258.1"/>
    </source>
</evidence>
<name>A0A4V1LSM9_9GAMM</name>
<dbReference type="EMBL" id="PEIB01000024">
    <property type="protein sequence ID" value="RXJ72258.1"/>
    <property type="molecule type" value="Genomic_DNA"/>
</dbReference>
<organism evidence="2 3">
    <name type="scientific">Veronia nyctiphanis</name>
    <dbReference type="NCBI Taxonomy" id="1278244"/>
    <lineage>
        <taxon>Bacteria</taxon>
        <taxon>Pseudomonadati</taxon>
        <taxon>Pseudomonadota</taxon>
        <taxon>Gammaproteobacteria</taxon>
        <taxon>Vibrionales</taxon>
        <taxon>Vibrionaceae</taxon>
        <taxon>Veronia</taxon>
    </lineage>
</organism>
<dbReference type="Proteomes" id="UP000290287">
    <property type="component" value="Unassembled WGS sequence"/>
</dbReference>
<evidence type="ECO:0000313" key="3">
    <source>
        <dbReference type="Proteomes" id="UP000290287"/>
    </source>
</evidence>
<comment type="caution">
    <text evidence="2">The sequence shown here is derived from an EMBL/GenBank/DDBJ whole genome shotgun (WGS) entry which is preliminary data.</text>
</comment>
<protein>
    <recommendedName>
        <fullName evidence="1">DUF1521 domain-containing protein</fullName>
    </recommendedName>
</protein>
<proteinExistence type="predicted"/>
<dbReference type="RefSeq" id="WP_129123277.1">
    <property type="nucleotide sequence ID" value="NZ_PEIB01000024.1"/>
</dbReference>
<dbReference type="AlphaFoldDB" id="A0A4V1LSM9"/>